<reference evidence="1" key="1">
    <citation type="submission" date="2020-04" db="EMBL/GenBank/DDBJ databases">
        <authorList>
            <person name="Zhang T."/>
        </authorList>
    </citation>
    <scope>NUCLEOTIDE SEQUENCE</scope>
    <source>
        <strain evidence="1">HKST-UBA02</strain>
    </source>
</reference>
<organism evidence="1 2">
    <name type="scientific">candidate division WWE3 bacterium</name>
    <dbReference type="NCBI Taxonomy" id="2053526"/>
    <lineage>
        <taxon>Bacteria</taxon>
        <taxon>Katanobacteria</taxon>
    </lineage>
</organism>
<accession>A0A955RX20</accession>
<evidence type="ECO:0000313" key="2">
    <source>
        <dbReference type="Proteomes" id="UP000699691"/>
    </source>
</evidence>
<name>A0A955RX20_UNCKA</name>
<evidence type="ECO:0000313" key="1">
    <source>
        <dbReference type="EMBL" id="MCA9397856.1"/>
    </source>
</evidence>
<proteinExistence type="predicted"/>
<comment type="caution">
    <text evidence="1">The sequence shown here is derived from an EMBL/GenBank/DDBJ whole genome shotgun (WGS) entry which is preliminary data.</text>
</comment>
<dbReference type="EMBL" id="JAGQKY010000169">
    <property type="protein sequence ID" value="MCA9397856.1"/>
    <property type="molecule type" value="Genomic_DNA"/>
</dbReference>
<feature type="non-terminal residue" evidence="1">
    <location>
        <position position="356"/>
    </location>
</feature>
<sequence length="356" mass="41190">MVKNAETLSFSLTAQDETTQLSFDLFETGTTSIRYSDISTLITQLNSFTRQELQAKSPTEIVTKLNQYGEQLNTILSNLFHYHLKEKYHEQNSIGPLYFETYLGLPATGKSTIIRNLLEIIHDPKEFKEAEATAPEYVLAHEKWAICKTGTGGVNSKPVDEYAILFADYHALLEKLPLADVRYWGAFTITNILLYILHLLIDKDILLVIGDVFPLGEDQSTLFEDVLNNTVTLFQAEGKQFSFYHHYFYINRLSENENENLLSERHKVTELFLMLSESFTFFCNLHSHTMTEQDLDHLIFTNILVDLEKRTPDEYDQLAKLLVDDLQITYKFGFKLRSQSGKREDDKPYTFLLRFA</sequence>
<gene>
    <name evidence="1" type="ORF">KC573_03425</name>
</gene>
<protein>
    <submittedName>
        <fullName evidence="1">Uncharacterized protein</fullName>
    </submittedName>
</protein>
<dbReference type="AlphaFoldDB" id="A0A955RX20"/>
<dbReference type="Proteomes" id="UP000699691">
    <property type="component" value="Unassembled WGS sequence"/>
</dbReference>
<reference evidence="1" key="2">
    <citation type="journal article" date="2021" name="Microbiome">
        <title>Successional dynamics and alternative stable states in a saline activated sludge microbial community over 9 years.</title>
        <authorList>
            <person name="Wang Y."/>
            <person name="Ye J."/>
            <person name="Ju F."/>
            <person name="Liu L."/>
            <person name="Boyd J.A."/>
            <person name="Deng Y."/>
            <person name="Parks D.H."/>
            <person name="Jiang X."/>
            <person name="Yin X."/>
            <person name="Woodcroft B.J."/>
            <person name="Tyson G.W."/>
            <person name="Hugenholtz P."/>
            <person name="Polz M.F."/>
            <person name="Zhang T."/>
        </authorList>
    </citation>
    <scope>NUCLEOTIDE SEQUENCE</scope>
    <source>
        <strain evidence="1">HKST-UBA02</strain>
    </source>
</reference>